<dbReference type="SUPFAM" id="SSF56112">
    <property type="entry name" value="Protein kinase-like (PK-like)"/>
    <property type="match status" value="1"/>
</dbReference>
<dbReference type="InterPro" id="IPR004119">
    <property type="entry name" value="EcKL"/>
</dbReference>
<proteinExistence type="predicted"/>
<dbReference type="AlphaFoldDB" id="A0A146MEC9"/>
<dbReference type="SMART" id="SM00587">
    <property type="entry name" value="CHK"/>
    <property type="match status" value="1"/>
</dbReference>
<protein>
    <recommendedName>
        <fullName evidence="1">CHK kinase-like domain-containing protein</fullName>
    </recommendedName>
</protein>
<evidence type="ECO:0000259" key="1">
    <source>
        <dbReference type="SMART" id="SM00587"/>
    </source>
</evidence>
<reference evidence="2" key="1">
    <citation type="journal article" date="2016" name="Gigascience">
        <title>De novo construction of an expanded transcriptome assembly for the western tarnished plant bug, Lygus hesperus.</title>
        <authorList>
            <person name="Tassone E.E."/>
            <person name="Geib S.M."/>
            <person name="Hall B."/>
            <person name="Fabrick J.A."/>
            <person name="Brent C.S."/>
            <person name="Hull J.J."/>
        </authorList>
    </citation>
    <scope>NUCLEOTIDE SEQUENCE</scope>
</reference>
<dbReference type="Pfam" id="PF02958">
    <property type="entry name" value="EcKL"/>
    <property type="match status" value="1"/>
</dbReference>
<dbReference type="InterPro" id="IPR011009">
    <property type="entry name" value="Kinase-like_dom_sf"/>
</dbReference>
<evidence type="ECO:0000313" key="2">
    <source>
        <dbReference type="EMBL" id="JAQ18148.1"/>
    </source>
</evidence>
<feature type="domain" description="CHK kinase-like" evidence="1">
    <location>
        <begin position="122"/>
        <end position="313"/>
    </location>
</feature>
<dbReference type="InterPro" id="IPR015897">
    <property type="entry name" value="CHK_kinase-like"/>
</dbReference>
<name>A0A146MEC9_LYGHE</name>
<sequence length="401" mass="45377">MSAVQERLKEIASGGAFGEGRALRVLNTSEHGKGEQFQSELMFLQVDLVPTRGKLIKIPVVVKTQLQDEESREAADTAIQFFNEVTMYKIILPKLGGHELAIAPKMYYGEASGGEAYDRDLIVLEDLRPKGYKVPSKVWLDYDHVSITMKKLGQFHGLSYKLKRTSPEKFQQLANSLRTKKLLGIDAVCKGSMLRSFQQLLDNNPPYSVASRAYRKLSSKSASELSTSLNMAQEPFAVITHGDFNKNNVMYTYDETGKVVDVKFFDFAYSMFGEPTMDISFYLYLNTSPDLRLQHWSDFLSIYWDGVTSVIEDPGFTYDEFLKNFSQKAITGLIPSSFYLPLLLNPGCLDKEEHRKLPEEEKVNFFVTLGGDESTAAITAIVRHLLDSGYLEEFLISFRFV</sequence>
<dbReference type="EMBL" id="GDHC01000481">
    <property type="protein sequence ID" value="JAQ18148.1"/>
    <property type="molecule type" value="Transcribed_RNA"/>
</dbReference>
<accession>A0A146MEC9</accession>
<dbReference type="PANTHER" id="PTHR11012:SF30">
    <property type="entry name" value="PROTEIN KINASE-LIKE DOMAIN-CONTAINING"/>
    <property type="match status" value="1"/>
</dbReference>
<gene>
    <name evidence="2" type="ORF">g.71090</name>
</gene>
<organism evidence="2">
    <name type="scientific">Lygus hesperus</name>
    <name type="common">Western plant bug</name>
    <dbReference type="NCBI Taxonomy" id="30085"/>
    <lineage>
        <taxon>Eukaryota</taxon>
        <taxon>Metazoa</taxon>
        <taxon>Ecdysozoa</taxon>
        <taxon>Arthropoda</taxon>
        <taxon>Hexapoda</taxon>
        <taxon>Insecta</taxon>
        <taxon>Pterygota</taxon>
        <taxon>Neoptera</taxon>
        <taxon>Paraneoptera</taxon>
        <taxon>Hemiptera</taxon>
        <taxon>Heteroptera</taxon>
        <taxon>Panheteroptera</taxon>
        <taxon>Cimicomorpha</taxon>
        <taxon>Miridae</taxon>
        <taxon>Mirini</taxon>
        <taxon>Lygus</taxon>
    </lineage>
</organism>
<dbReference type="PANTHER" id="PTHR11012">
    <property type="entry name" value="PROTEIN KINASE-LIKE DOMAIN-CONTAINING"/>
    <property type="match status" value="1"/>
</dbReference>
<dbReference type="Gene3D" id="3.90.1200.10">
    <property type="match status" value="1"/>
</dbReference>